<dbReference type="InterPro" id="IPR010428">
    <property type="entry name" value="Zincin_1"/>
</dbReference>
<dbReference type="CDD" id="cd12952">
    <property type="entry name" value="MMP_ACEL2062"/>
    <property type="match status" value="1"/>
</dbReference>
<dbReference type="EMBL" id="MFFT01000047">
    <property type="protein sequence ID" value="OGF22513.1"/>
    <property type="molecule type" value="Genomic_DNA"/>
</dbReference>
<gene>
    <name evidence="1" type="ORF">A3D45_00315</name>
</gene>
<evidence type="ECO:0008006" key="3">
    <source>
        <dbReference type="Google" id="ProtNLM"/>
    </source>
</evidence>
<dbReference type="SUPFAM" id="SSF55486">
    <property type="entry name" value="Metalloproteases ('zincins'), catalytic domain"/>
    <property type="match status" value="1"/>
</dbReference>
<dbReference type="Proteomes" id="UP000176877">
    <property type="component" value="Unassembled WGS sequence"/>
</dbReference>
<comment type="caution">
    <text evidence="1">The sequence shown here is derived from an EMBL/GenBank/DDBJ whole genome shotgun (WGS) entry which is preliminary data.</text>
</comment>
<dbReference type="Pfam" id="PF06262">
    <property type="entry name" value="Zincin_1"/>
    <property type="match status" value="1"/>
</dbReference>
<sequence>MNKPEFEAIVNLTIENLPEKFKSKLNNVAIFVAEEPTAEQLKKIHLRRGDLLFGLFEGYAQAKKLNFGPVLPDRITIFSRAILSQVSDLNEAKNKIISTVKHEIAHHFGSDEKGAAKASR</sequence>
<organism evidence="1 2">
    <name type="scientific">Candidatus Falkowbacteria bacterium RIFCSPHIGHO2_02_FULL_42_9</name>
    <dbReference type="NCBI Taxonomy" id="1797986"/>
    <lineage>
        <taxon>Bacteria</taxon>
        <taxon>Candidatus Falkowiibacteriota</taxon>
    </lineage>
</organism>
<dbReference type="Gene3D" id="3.30.2010.20">
    <property type="match status" value="1"/>
</dbReference>
<protein>
    <recommendedName>
        <fullName evidence="3">Metallopeptidase family protein</fullName>
    </recommendedName>
</protein>
<proteinExistence type="predicted"/>
<evidence type="ECO:0000313" key="2">
    <source>
        <dbReference type="Proteomes" id="UP000176877"/>
    </source>
</evidence>
<reference evidence="1 2" key="1">
    <citation type="journal article" date="2016" name="Nat. Commun.">
        <title>Thousands of microbial genomes shed light on interconnected biogeochemical processes in an aquifer system.</title>
        <authorList>
            <person name="Anantharaman K."/>
            <person name="Brown C.T."/>
            <person name="Hug L.A."/>
            <person name="Sharon I."/>
            <person name="Castelle C.J."/>
            <person name="Probst A.J."/>
            <person name="Thomas B.C."/>
            <person name="Singh A."/>
            <person name="Wilkins M.J."/>
            <person name="Karaoz U."/>
            <person name="Brodie E.L."/>
            <person name="Williams K.H."/>
            <person name="Hubbard S.S."/>
            <person name="Banfield J.F."/>
        </authorList>
    </citation>
    <scope>NUCLEOTIDE SEQUENCE [LARGE SCALE GENOMIC DNA]</scope>
</reference>
<accession>A0A1F5S7Y2</accession>
<dbReference type="InterPro" id="IPR038555">
    <property type="entry name" value="Zincin_1_sf"/>
</dbReference>
<dbReference type="AlphaFoldDB" id="A0A1F5S7Y2"/>
<evidence type="ECO:0000313" key="1">
    <source>
        <dbReference type="EMBL" id="OGF22513.1"/>
    </source>
</evidence>
<name>A0A1F5S7Y2_9BACT</name>